<feature type="region of interest" description="Disordered" evidence="2">
    <location>
        <begin position="325"/>
        <end position="375"/>
    </location>
</feature>
<proteinExistence type="predicted"/>
<organism evidence="3 4">
    <name type="scientific">Phanerochaete carnosa (strain HHB-10118-sp)</name>
    <name type="common">White-rot fungus</name>
    <name type="synonym">Peniophora carnosa</name>
    <dbReference type="NCBI Taxonomy" id="650164"/>
    <lineage>
        <taxon>Eukaryota</taxon>
        <taxon>Fungi</taxon>
        <taxon>Dikarya</taxon>
        <taxon>Basidiomycota</taxon>
        <taxon>Agaricomycotina</taxon>
        <taxon>Agaricomycetes</taxon>
        <taxon>Polyporales</taxon>
        <taxon>Phanerochaetaceae</taxon>
        <taxon>Phanerochaete</taxon>
    </lineage>
</organism>
<dbReference type="AlphaFoldDB" id="K5WNH5"/>
<name>K5WNH5_PHACS</name>
<feature type="compositionally biased region" description="Basic and acidic residues" evidence="2">
    <location>
        <begin position="366"/>
        <end position="375"/>
    </location>
</feature>
<gene>
    <name evidence="3" type="ORF">PHACADRAFT_203917</name>
</gene>
<evidence type="ECO:0000313" key="4">
    <source>
        <dbReference type="Proteomes" id="UP000008370"/>
    </source>
</evidence>
<dbReference type="HOGENOM" id="CLU_737904_0_0_1"/>
<dbReference type="KEGG" id="pco:PHACADRAFT_203917"/>
<sequence length="375" mass="41755">MDHRQPHHPNSYHHQQPSGSTSRRRARSYSQPLASPVPGPSHRPPDPLEYLYHPTHVAGPSTSAELFPPPLPDFDDEFLRSILAMPDEHQGPQTHLPPFFHMPNMPQMAQQQPIHQLPTQQSSANPVLQQAFVTWLQYMQLQLHLQQQQSQQQQQQQHQQQTAHQQTAHLQTQQMQHQRQHAQSSNALFTPTPFPTLPPIDTSASYQRDAVSPEQTTSQPTSTPSPMSGNEGPDADMSATGLSEEKRRRNTAASGESESLLAIVRLTNGPYEARFRIKKKQWTLNLERSITELSGRVEELEREASELRRENGWLKEIVMLKSKRYGGPTPLASAAQASTSSTEAPTDPESSANAGGEPEETSEVDAGGKGKEAKA</sequence>
<dbReference type="EMBL" id="JH930468">
    <property type="protein sequence ID" value="EKM60764.1"/>
    <property type="molecule type" value="Genomic_DNA"/>
</dbReference>
<feature type="compositionally biased region" description="Polar residues" evidence="2">
    <location>
        <begin position="12"/>
        <end position="21"/>
    </location>
</feature>
<reference evidence="3 4" key="1">
    <citation type="journal article" date="2012" name="BMC Genomics">
        <title>Comparative genomics of the white-rot fungi, Phanerochaete carnosa and P. chrysosporium, to elucidate the genetic basis of the distinct wood types they colonize.</title>
        <authorList>
            <person name="Suzuki H."/>
            <person name="MacDonald J."/>
            <person name="Syed K."/>
            <person name="Salamov A."/>
            <person name="Hori C."/>
            <person name="Aerts A."/>
            <person name="Henrissat B."/>
            <person name="Wiebenga A."/>
            <person name="vanKuyk P.A."/>
            <person name="Barry K."/>
            <person name="Lindquist E."/>
            <person name="LaButti K."/>
            <person name="Lapidus A."/>
            <person name="Lucas S."/>
            <person name="Coutinho P."/>
            <person name="Gong Y."/>
            <person name="Samejima M."/>
            <person name="Mahadevan R."/>
            <person name="Abou-Zaid M."/>
            <person name="de Vries R.P."/>
            <person name="Igarashi K."/>
            <person name="Yadav J.S."/>
            <person name="Grigoriev I.V."/>
            <person name="Master E.R."/>
        </authorList>
    </citation>
    <scope>NUCLEOTIDE SEQUENCE [LARGE SCALE GENOMIC DNA]</scope>
    <source>
        <strain evidence="3 4">HHB-10118-sp</strain>
    </source>
</reference>
<dbReference type="Gene3D" id="1.20.5.170">
    <property type="match status" value="1"/>
</dbReference>
<feature type="compositionally biased region" description="Low complexity" evidence="2">
    <location>
        <begin position="328"/>
        <end position="345"/>
    </location>
</feature>
<feature type="compositionally biased region" description="Low complexity" evidence="2">
    <location>
        <begin position="156"/>
        <end position="191"/>
    </location>
</feature>
<evidence type="ECO:0008006" key="5">
    <source>
        <dbReference type="Google" id="ProtNLM"/>
    </source>
</evidence>
<dbReference type="Proteomes" id="UP000008370">
    <property type="component" value="Unassembled WGS sequence"/>
</dbReference>
<dbReference type="CDD" id="cd14705">
    <property type="entry name" value="bZIP_Zip1"/>
    <property type="match status" value="1"/>
</dbReference>
<evidence type="ECO:0000313" key="3">
    <source>
        <dbReference type="EMBL" id="EKM60764.1"/>
    </source>
</evidence>
<feature type="compositionally biased region" description="Basic residues" evidence="2">
    <location>
        <begin position="1"/>
        <end position="11"/>
    </location>
</feature>
<feature type="coiled-coil region" evidence="1">
    <location>
        <begin position="283"/>
        <end position="317"/>
    </location>
</feature>
<protein>
    <recommendedName>
        <fullName evidence="5">BZIP domain-containing protein</fullName>
    </recommendedName>
</protein>
<dbReference type="GeneID" id="18912240"/>
<keyword evidence="4" id="KW-1185">Reference proteome</keyword>
<dbReference type="SUPFAM" id="SSF57959">
    <property type="entry name" value="Leucine zipper domain"/>
    <property type="match status" value="1"/>
</dbReference>
<dbReference type="GO" id="GO:0003700">
    <property type="term" value="F:DNA-binding transcription factor activity"/>
    <property type="evidence" value="ECO:0007669"/>
    <property type="project" value="InterPro"/>
</dbReference>
<evidence type="ECO:0000256" key="1">
    <source>
        <dbReference type="SAM" id="Coils"/>
    </source>
</evidence>
<accession>K5WNH5</accession>
<feature type="region of interest" description="Disordered" evidence="2">
    <location>
        <begin position="1"/>
        <end position="56"/>
    </location>
</feature>
<evidence type="ECO:0000256" key="2">
    <source>
        <dbReference type="SAM" id="MobiDB-lite"/>
    </source>
</evidence>
<dbReference type="STRING" id="650164.K5WNH5"/>
<dbReference type="RefSeq" id="XP_007390210.1">
    <property type="nucleotide sequence ID" value="XM_007390148.1"/>
</dbReference>
<dbReference type="InParanoid" id="K5WNH5"/>
<keyword evidence="1" id="KW-0175">Coiled coil</keyword>
<dbReference type="InterPro" id="IPR046347">
    <property type="entry name" value="bZIP_sf"/>
</dbReference>
<feature type="region of interest" description="Disordered" evidence="2">
    <location>
        <begin position="156"/>
        <end position="256"/>
    </location>
</feature>
<dbReference type="OrthoDB" id="1939598at2759"/>
<feature type="compositionally biased region" description="Low complexity" evidence="2">
    <location>
        <begin position="212"/>
        <end position="226"/>
    </location>
</feature>